<protein>
    <submittedName>
        <fullName evidence="2">Uncharacterized protein</fullName>
    </submittedName>
</protein>
<keyword evidence="3" id="KW-1185">Reference proteome</keyword>
<dbReference type="SUPFAM" id="SSF47240">
    <property type="entry name" value="Ferritin-like"/>
    <property type="match status" value="1"/>
</dbReference>
<dbReference type="PANTHER" id="PTHR38705">
    <property type="entry name" value="PROTEIN RDS1"/>
    <property type="match status" value="1"/>
</dbReference>
<sequence length="318" mass="33565">MRLRILALASGLLPLAITHPLEKRENALPPVNSAVDESVLQLALYLEHLEQSLYSGGFNNFTDAEYEAAGFPAGFRENVGVIAEHETTHASTLESILKNAGYTPVPPCLYSFPYTDPVSFVDLANMITSVGIGAYLGGASLLTDDLVLETAAAAILTVEARHDAYLRAGVRGSPFPTPFDTALTAVFAYNLAQMFIAHCPQQLPIIVLPKLQPAAPAPQPHLQPPTAAGTVLTFNYDPSTLFVKVDPAAPLYIAFINSITNTTFVETTSSGTGYVTVPLPTGLGGVAFAVLTTFSGGLTEEQLTTFGTLAGPAEVVLS</sequence>
<accession>A0A8H3IL66</accession>
<reference evidence="2" key="1">
    <citation type="submission" date="2021-03" db="EMBL/GenBank/DDBJ databases">
        <authorList>
            <person name="Tagirdzhanova G."/>
        </authorList>
    </citation>
    <scope>NUCLEOTIDE SEQUENCE</scope>
</reference>
<comment type="caution">
    <text evidence="2">The sequence shown here is derived from an EMBL/GenBank/DDBJ whole genome shotgun (WGS) entry which is preliminary data.</text>
</comment>
<dbReference type="InterPro" id="IPR009078">
    <property type="entry name" value="Ferritin-like_SF"/>
</dbReference>
<dbReference type="Proteomes" id="UP000664521">
    <property type="component" value="Unassembled WGS sequence"/>
</dbReference>
<gene>
    <name evidence="2" type="ORF">HETSPECPRED_005705</name>
</gene>
<evidence type="ECO:0000313" key="3">
    <source>
        <dbReference type="Proteomes" id="UP000664521"/>
    </source>
</evidence>
<feature type="signal peptide" evidence="1">
    <location>
        <begin position="1"/>
        <end position="18"/>
    </location>
</feature>
<evidence type="ECO:0000256" key="1">
    <source>
        <dbReference type="SAM" id="SignalP"/>
    </source>
</evidence>
<dbReference type="OrthoDB" id="1001765at2759"/>
<evidence type="ECO:0000313" key="2">
    <source>
        <dbReference type="EMBL" id="CAF9924955.1"/>
    </source>
</evidence>
<dbReference type="EMBL" id="CAJPDS010000037">
    <property type="protein sequence ID" value="CAF9924955.1"/>
    <property type="molecule type" value="Genomic_DNA"/>
</dbReference>
<dbReference type="PANTHER" id="PTHR38705:SF1">
    <property type="entry name" value="PROTEIN RDS1"/>
    <property type="match status" value="1"/>
</dbReference>
<dbReference type="Pfam" id="PF13668">
    <property type="entry name" value="Ferritin_2"/>
    <property type="match status" value="1"/>
</dbReference>
<feature type="chain" id="PRO_5034816940" evidence="1">
    <location>
        <begin position="19"/>
        <end position="318"/>
    </location>
</feature>
<name>A0A8H3IL66_9LECA</name>
<organism evidence="2 3">
    <name type="scientific">Heterodermia speciosa</name>
    <dbReference type="NCBI Taxonomy" id="116794"/>
    <lineage>
        <taxon>Eukaryota</taxon>
        <taxon>Fungi</taxon>
        <taxon>Dikarya</taxon>
        <taxon>Ascomycota</taxon>
        <taxon>Pezizomycotina</taxon>
        <taxon>Lecanoromycetes</taxon>
        <taxon>OSLEUM clade</taxon>
        <taxon>Lecanoromycetidae</taxon>
        <taxon>Caliciales</taxon>
        <taxon>Physciaceae</taxon>
        <taxon>Heterodermia</taxon>
    </lineage>
</organism>
<dbReference type="InterPro" id="IPR039254">
    <property type="entry name" value="Rds1"/>
</dbReference>
<proteinExistence type="predicted"/>
<keyword evidence="1" id="KW-0732">Signal</keyword>
<dbReference type="AlphaFoldDB" id="A0A8H3IL66"/>